<evidence type="ECO:0000256" key="2">
    <source>
        <dbReference type="ARBA" id="ARBA00004123"/>
    </source>
</evidence>
<sequence length="308" mass="36167">MPRPQHNIGLRGYQYIIAVLNGHPDTCYKMFRMEVYAFRALCDRLRRDASLRDSSREVTVEEALGMFCYTVRHGVVQRNAANLFQHSVETRNRNVYHVMRALCRLSRRVIKPSQTTGVMPFVEGNPRYYPLFEKCHGVMDGVLIDAAAPASVANAYLNRYHRITQNVLCVCYFDMKFTFVYAGWKGTTHDAHVLIDALRRPGNHLPWPEEGYYYLVDSAFPYTEGFMPPYPRVRYHRSERRGSRTFQGYKDLFNYRHSPLQNVIERTFGVLKKRFRILNLMPPYLPTRQRYLIIACCTIHNFHLQGYT</sequence>
<dbReference type="RefSeq" id="XP_035538810.1">
    <property type="nucleotide sequence ID" value="XM_035682917.1"/>
</dbReference>
<dbReference type="InterPro" id="IPR045249">
    <property type="entry name" value="HARBI1-like"/>
</dbReference>
<evidence type="ECO:0000313" key="17">
    <source>
        <dbReference type="RefSeq" id="XP_035538813.1"/>
    </source>
</evidence>
<dbReference type="Proteomes" id="UP000235220">
    <property type="component" value="Chromosome 11"/>
</dbReference>
<dbReference type="RefSeq" id="XP_035538808.1">
    <property type="nucleotide sequence ID" value="XM_035682915.1"/>
</dbReference>
<keyword evidence="10" id="KW-1185">Reference proteome</keyword>
<dbReference type="Pfam" id="PF26138">
    <property type="entry name" value="DUF8040"/>
    <property type="match status" value="1"/>
</dbReference>
<proteinExistence type="inferred from homology"/>
<keyword evidence="5" id="KW-0479">Metal-binding</keyword>
<dbReference type="PANTHER" id="PTHR22930">
    <property type="match status" value="1"/>
</dbReference>
<evidence type="ECO:0000256" key="6">
    <source>
        <dbReference type="ARBA" id="ARBA00022801"/>
    </source>
</evidence>
<keyword evidence="6" id="KW-0378">Hydrolase</keyword>
<keyword evidence="4" id="KW-0540">Nuclease</keyword>
<evidence type="ECO:0000259" key="9">
    <source>
        <dbReference type="Pfam" id="PF26138"/>
    </source>
</evidence>
<dbReference type="Pfam" id="PF13359">
    <property type="entry name" value="DDE_Tnp_4"/>
    <property type="match status" value="1"/>
</dbReference>
<feature type="domain" description="DDE Tnp4" evidence="8">
    <location>
        <begin position="139"/>
        <end position="301"/>
    </location>
</feature>
<comment type="subcellular location">
    <subcellularLocation>
        <location evidence="2">Nucleus</location>
    </subcellularLocation>
</comment>
<evidence type="ECO:0000313" key="11">
    <source>
        <dbReference type="RefSeq" id="XP_018826290.1"/>
    </source>
</evidence>
<dbReference type="InterPro" id="IPR027806">
    <property type="entry name" value="HARBI1_dom"/>
</dbReference>
<dbReference type="KEGG" id="jre:108995227"/>
<feature type="domain" description="DUF8040" evidence="9">
    <location>
        <begin position="10"/>
        <end position="104"/>
    </location>
</feature>
<evidence type="ECO:0000256" key="3">
    <source>
        <dbReference type="ARBA" id="ARBA00006958"/>
    </source>
</evidence>
<name>A0A2I4F3R5_JUGRE</name>
<dbReference type="GO" id="GO:0046872">
    <property type="term" value="F:metal ion binding"/>
    <property type="evidence" value="ECO:0007669"/>
    <property type="project" value="UniProtKB-KW"/>
</dbReference>
<evidence type="ECO:0000256" key="4">
    <source>
        <dbReference type="ARBA" id="ARBA00022722"/>
    </source>
</evidence>
<evidence type="ECO:0000256" key="7">
    <source>
        <dbReference type="ARBA" id="ARBA00023242"/>
    </source>
</evidence>
<dbReference type="RefSeq" id="XP_018826295.1">
    <property type="nucleotide sequence ID" value="XM_018970750.2"/>
</dbReference>
<keyword evidence="7" id="KW-0539">Nucleus</keyword>
<dbReference type="GeneID" id="108995227"/>
<dbReference type="InterPro" id="IPR058353">
    <property type="entry name" value="DUF8040"/>
</dbReference>
<evidence type="ECO:0000313" key="15">
    <source>
        <dbReference type="RefSeq" id="XP_035538810.1"/>
    </source>
</evidence>
<dbReference type="RefSeq" id="XP_035538809.1">
    <property type="nucleotide sequence ID" value="XM_035682916.1"/>
</dbReference>
<dbReference type="RefSeq" id="XP_035538811.1">
    <property type="nucleotide sequence ID" value="XM_035682918.1"/>
</dbReference>
<gene>
    <name evidence="11 12 13 14 15 16 17 18" type="primary">LOC108995227</name>
</gene>
<evidence type="ECO:0000313" key="13">
    <source>
        <dbReference type="RefSeq" id="XP_035538808.1"/>
    </source>
</evidence>
<dbReference type="AlphaFoldDB" id="A0A2I4F3R5"/>
<dbReference type="PANTHER" id="PTHR22930:SF228">
    <property type="entry name" value="PROTEIN ALP1-LIKE"/>
    <property type="match status" value="1"/>
</dbReference>
<accession>A0A2I4F3R5</accession>
<comment type="similarity">
    <text evidence="3">Belongs to the HARBI1 family.</text>
</comment>
<evidence type="ECO:0000259" key="8">
    <source>
        <dbReference type="Pfam" id="PF13359"/>
    </source>
</evidence>
<organism evidence="10 12">
    <name type="scientific">Juglans regia</name>
    <name type="common">English walnut</name>
    <dbReference type="NCBI Taxonomy" id="51240"/>
    <lineage>
        <taxon>Eukaryota</taxon>
        <taxon>Viridiplantae</taxon>
        <taxon>Streptophyta</taxon>
        <taxon>Embryophyta</taxon>
        <taxon>Tracheophyta</taxon>
        <taxon>Spermatophyta</taxon>
        <taxon>Magnoliopsida</taxon>
        <taxon>eudicotyledons</taxon>
        <taxon>Gunneridae</taxon>
        <taxon>Pentapetalae</taxon>
        <taxon>rosids</taxon>
        <taxon>fabids</taxon>
        <taxon>Fagales</taxon>
        <taxon>Juglandaceae</taxon>
        <taxon>Juglans</taxon>
    </lineage>
</organism>
<evidence type="ECO:0000313" key="10">
    <source>
        <dbReference type="Proteomes" id="UP000235220"/>
    </source>
</evidence>
<dbReference type="Gramene" id="Jr11_09400_p1">
    <property type="protein sequence ID" value="cds.Jr11_09400_p1"/>
    <property type="gene ID" value="Jr11_09400"/>
</dbReference>
<dbReference type="GO" id="GO:0016787">
    <property type="term" value="F:hydrolase activity"/>
    <property type="evidence" value="ECO:0007669"/>
    <property type="project" value="UniProtKB-KW"/>
</dbReference>
<dbReference type="RefSeq" id="XP_035538814.1">
    <property type="nucleotide sequence ID" value="XM_035682921.1"/>
</dbReference>
<evidence type="ECO:0000313" key="18">
    <source>
        <dbReference type="RefSeq" id="XP_035538814.1"/>
    </source>
</evidence>
<dbReference type="OrthoDB" id="785423at2759"/>
<dbReference type="GO" id="GO:0004518">
    <property type="term" value="F:nuclease activity"/>
    <property type="evidence" value="ECO:0007669"/>
    <property type="project" value="UniProtKB-KW"/>
</dbReference>
<evidence type="ECO:0000313" key="14">
    <source>
        <dbReference type="RefSeq" id="XP_035538809.1"/>
    </source>
</evidence>
<evidence type="ECO:0000313" key="16">
    <source>
        <dbReference type="RefSeq" id="XP_035538811.1"/>
    </source>
</evidence>
<dbReference type="RefSeq" id="XP_035538813.1">
    <property type="nucleotide sequence ID" value="XM_035682920.1"/>
</dbReference>
<comment type="cofactor">
    <cofactor evidence="1">
        <name>a divalent metal cation</name>
        <dbReference type="ChEBI" id="CHEBI:60240"/>
    </cofactor>
</comment>
<evidence type="ECO:0000313" key="12">
    <source>
        <dbReference type="RefSeq" id="XP_018826295.1"/>
    </source>
</evidence>
<evidence type="ECO:0000256" key="1">
    <source>
        <dbReference type="ARBA" id="ARBA00001968"/>
    </source>
</evidence>
<reference evidence="11 12" key="1">
    <citation type="submission" date="2025-04" db="UniProtKB">
        <authorList>
            <consortium name="RefSeq"/>
        </authorList>
    </citation>
    <scope>IDENTIFICATION</scope>
    <source>
        <tissue evidence="11 12">Leaves</tissue>
    </source>
</reference>
<evidence type="ECO:0000256" key="5">
    <source>
        <dbReference type="ARBA" id="ARBA00022723"/>
    </source>
</evidence>
<protein>
    <submittedName>
        <fullName evidence="11 12">Nuclease HARBI1</fullName>
    </submittedName>
</protein>
<dbReference type="GO" id="GO:0005634">
    <property type="term" value="C:nucleus"/>
    <property type="evidence" value="ECO:0007669"/>
    <property type="project" value="UniProtKB-SubCell"/>
</dbReference>
<dbReference type="RefSeq" id="XP_018826290.1">
    <property type="nucleotide sequence ID" value="XM_018970745.2"/>
</dbReference>